<dbReference type="GO" id="GO:0061598">
    <property type="term" value="F:molybdopterin adenylyltransferase activity"/>
    <property type="evidence" value="ECO:0007669"/>
    <property type="project" value="UniProtKB-EC"/>
</dbReference>
<feature type="domain" description="MoaB/Mog" evidence="4">
    <location>
        <begin position="32"/>
        <end position="177"/>
    </location>
</feature>
<organism evidence="5">
    <name type="scientific">uncultured Chloroflexota bacterium</name>
    <dbReference type="NCBI Taxonomy" id="166587"/>
    <lineage>
        <taxon>Bacteria</taxon>
        <taxon>Bacillati</taxon>
        <taxon>Chloroflexota</taxon>
        <taxon>environmental samples</taxon>
    </lineage>
</organism>
<evidence type="ECO:0000259" key="4">
    <source>
        <dbReference type="SMART" id="SM00852"/>
    </source>
</evidence>
<dbReference type="PANTHER" id="PTHR43764">
    <property type="entry name" value="MOLYBDENUM COFACTOR BIOSYNTHESIS"/>
    <property type="match status" value="1"/>
</dbReference>
<feature type="compositionally biased region" description="Low complexity" evidence="3">
    <location>
        <begin position="222"/>
        <end position="236"/>
    </location>
</feature>
<evidence type="ECO:0000256" key="2">
    <source>
        <dbReference type="ARBA" id="ARBA00023150"/>
    </source>
</evidence>
<feature type="compositionally biased region" description="Basic and acidic residues" evidence="3">
    <location>
        <begin position="200"/>
        <end position="216"/>
    </location>
</feature>
<feature type="region of interest" description="Disordered" evidence="3">
    <location>
        <begin position="1"/>
        <end position="26"/>
    </location>
</feature>
<accession>A0A6J4JL20</accession>
<keyword evidence="2" id="KW-0501">Molybdenum cofactor biosynthesis</keyword>
<evidence type="ECO:0000256" key="1">
    <source>
        <dbReference type="ARBA" id="ARBA00005046"/>
    </source>
</evidence>
<dbReference type="PANTHER" id="PTHR43764:SF1">
    <property type="entry name" value="MOLYBDOPTERIN MOLYBDOTRANSFERASE"/>
    <property type="match status" value="1"/>
</dbReference>
<keyword evidence="5" id="KW-0808">Transferase</keyword>
<dbReference type="GO" id="GO:0006777">
    <property type="term" value="P:Mo-molybdopterin cofactor biosynthetic process"/>
    <property type="evidence" value="ECO:0007669"/>
    <property type="project" value="UniProtKB-KW"/>
</dbReference>
<gene>
    <name evidence="5" type="ORF">AVDCRST_MAG77-3864</name>
</gene>
<dbReference type="InterPro" id="IPR001453">
    <property type="entry name" value="MoaB/Mog_dom"/>
</dbReference>
<evidence type="ECO:0000313" key="5">
    <source>
        <dbReference type="EMBL" id="CAA9281291.1"/>
    </source>
</evidence>
<dbReference type="Gene3D" id="3.40.980.10">
    <property type="entry name" value="MoaB/Mog-like domain"/>
    <property type="match status" value="1"/>
</dbReference>
<dbReference type="EMBL" id="CADCTC010000207">
    <property type="protein sequence ID" value="CAA9281291.1"/>
    <property type="molecule type" value="Genomic_DNA"/>
</dbReference>
<keyword evidence="5" id="KW-0548">Nucleotidyltransferase</keyword>
<evidence type="ECO:0000256" key="3">
    <source>
        <dbReference type="SAM" id="MobiDB-lite"/>
    </source>
</evidence>
<dbReference type="EC" id="2.7.7.75" evidence="5"/>
<dbReference type="NCBIfam" id="TIGR00177">
    <property type="entry name" value="molyb_syn"/>
    <property type="match status" value="1"/>
</dbReference>
<reference evidence="5" key="1">
    <citation type="submission" date="2020-02" db="EMBL/GenBank/DDBJ databases">
        <authorList>
            <person name="Meier V. D."/>
        </authorList>
    </citation>
    <scope>NUCLEOTIDE SEQUENCE</scope>
    <source>
        <strain evidence="5">AVDCRST_MAG77</strain>
    </source>
</reference>
<name>A0A6J4JL20_9CHLR</name>
<dbReference type="SMART" id="SM00852">
    <property type="entry name" value="MoCF_biosynth"/>
    <property type="match status" value="1"/>
</dbReference>
<dbReference type="Pfam" id="PF00994">
    <property type="entry name" value="MoCF_biosynth"/>
    <property type="match status" value="1"/>
</dbReference>
<protein>
    <submittedName>
        <fullName evidence="5">Molybdopterin adenylyltransferase</fullName>
        <ecNumber evidence="5">2.7.7.75</ecNumber>
    </submittedName>
</protein>
<dbReference type="AlphaFoldDB" id="A0A6J4JL20"/>
<sequence length="244" mass="25834">MTQDQRNHTDHTAAVADDHDHGPREGAKIRVGILTCSDRSSRGERADTTGPTIHNIVVDRMNGHVAQYRVVPDNRQAIAAALTEWVDEHKLDLILTNGGSGMSPTDTTPEATRDVIEREVPSIVQAMVAESLRITPFAMLTRAVAGIRKQTLIVNLPGSPKAATENLDTVAEILPHAVDIIQGRDLHLPGKGGHGAAKQPKQEAHASHGAHDEHGHKEHAKTPAAAGAPTASGGMARNVGGPTC</sequence>
<dbReference type="InterPro" id="IPR036425">
    <property type="entry name" value="MoaB/Mog-like_dom_sf"/>
</dbReference>
<dbReference type="SUPFAM" id="SSF53218">
    <property type="entry name" value="Molybdenum cofactor biosynthesis proteins"/>
    <property type="match status" value="1"/>
</dbReference>
<feature type="region of interest" description="Disordered" evidence="3">
    <location>
        <begin position="186"/>
        <end position="244"/>
    </location>
</feature>
<dbReference type="InterPro" id="IPR051920">
    <property type="entry name" value="MPT_Adenylyltrnsfr/MoaC-Rel"/>
</dbReference>
<dbReference type="CDD" id="cd00886">
    <property type="entry name" value="MogA_MoaB"/>
    <property type="match status" value="1"/>
</dbReference>
<proteinExistence type="predicted"/>
<comment type="pathway">
    <text evidence="1">Cofactor biosynthesis; molybdopterin biosynthesis.</text>
</comment>